<feature type="transmembrane region" description="Helical" evidence="1">
    <location>
        <begin position="105"/>
        <end position="125"/>
    </location>
</feature>
<feature type="transmembrane region" description="Helical" evidence="1">
    <location>
        <begin position="62"/>
        <end position="85"/>
    </location>
</feature>
<protein>
    <submittedName>
        <fullName evidence="2">Uncharacterized protein</fullName>
    </submittedName>
</protein>
<keyword evidence="1" id="KW-1133">Transmembrane helix</keyword>
<dbReference type="EMBL" id="KI669499">
    <property type="protein sequence ID" value="OCF35377.1"/>
    <property type="molecule type" value="Genomic_DNA"/>
</dbReference>
<keyword evidence="1" id="KW-0472">Membrane</keyword>
<dbReference type="Proteomes" id="UP000092666">
    <property type="component" value="Unassembled WGS sequence"/>
</dbReference>
<dbReference type="InterPro" id="IPR029164">
    <property type="entry name" value="PIG-Y"/>
</dbReference>
<gene>
    <name evidence="2" type="ORF">I316_02927</name>
</gene>
<reference evidence="3" key="2">
    <citation type="submission" date="2013-12" db="EMBL/GenBank/DDBJ databases">
        <title>Evolution of pathogenesis and genome organization in the Tremellales.</title>
        <authorList>
            <person name="Cuomo C."/>
            <person name="Litvintseva A."/>
            <person name="Heitman J."/>
            <person name="Chen Y."/>
            <person name="Sun S."/>
            <person name="Springer D."/>
            <person name="Dromer F."/>
            <person name="Young S."/>
            <person name="Zeng Q."/>
            <person name="Chapman S."/>
            <person name="Gujja S."/>
            <person name="Saif S."/>
            <person name="Birren B."/>
        </authorList>
    </citation>
    <scope>NUCLEOTIDE SEQUENCE [LARGE SCALE GENOMIC DNA]</scope>
    <source>
        <strain evidence="3">BCC8398</strain>
    </source>
</reference>
<sequence length="131" mass="14759">MSIRRRDGYIDVDRAFEPSTPSAPNVTNAARVYSARTHKSSKTQDRITFAPPPAGPYSTLTLYAFSISMCLISALSFLLGVSYIYCPGQAIPLLQPICEDNHYRYIVPLLVPVTAWFAIANWVGWEYFRYA</sequence>
<dbReference type="OrthoDB" id="2157498at2759"/>
<evidence type="ECO:0000313" key="3">
    <source>
        <dbReference type="Proteomes" id="UP000092666"/>
    </source>
</evidence>
<evidence type="ECO:0000313" key="2">
    <source>
        <dbReference type="EMBL" id="OCF35377.1"/>
    </source>
</evidence>
<dbReference type="AlphaFoldDB" id="A0A1B9GWF9"/>
<keyword evidence="1" id="KW-0812">Transmembrane</keyword>
<organism evidence="2 3">
    <name type="scientific">Kwoniella heveanensis BCC8398</name>
    <dbReference type="NCBI Taxonomy" id="1296120"/>
    <lineage>
        <taxon>Eukaryota</taxon>
        <taxon>Fungi</taxon>
        <taxon>Dikarya</taxon>
        <taxon>Basidiomycota</taxon>
        <taxon>Agaricomycotina</taxon>
        <taxon>Tremellomycetes</taxon>
        <taxon>Tremellales</taxon>
        <taxon>Cryptococcaceae</taxon>
        <taxon>Kwoniella</taxon>
    </lineage>
</organism>
<reference evidence="2 3" key="1">
    <citation type="submission" date="2013-07" db="EMBL/GenBank/DDBJ databases">
        <title>The Genome Sequence of Cryptococcus heveanensis BCC8398.</title>
        <authorList>
            <consortium name="The Broad Institute Genome Sequencing Platform"/>
            <person name="Cuomo C."/>
            <person name="Litvintseva A."/>
            <person name="Chen Y."/>
            <person name="Heitman J."/>
            <person name="Sun S."/>
            <person name="Springer D."/>
            <person name="Dromer F."/>
            <person name="Young S.K."/>
            <person name="Zeng Q."/>
            <person name="Gargeya S."/>
            <person name="Fitzgerald M."/>
            <person name="Abouelleil A."/>
            <person name="Alvarado L."/>
            <person name="Berlin A.M."/>
            <person name="Chapman S.B."/>
            <person name="Dewar J."/>
            <person name="Goldberg J."/>
            <person name="Griggs A."/>
            <person name="Gujja S."/>
            <person name="Hansen M."/>
            <person name="Howarth C."/>
            <person name="Imamovic A."/>
            <person name="Larimer J."/>
            <person name="McCowan C."/>
            <person name="Murphy C."/>
            <person name="Pearson M."/>
            <person name="Priest M."/>
            <person name="Roberts A."/>
            <person name="Saif S."/>
            <person name="Shea T."/>
            <person name="Sykes S."/>
            <person name="Wortman J."/>
            <person name="Nusbaum C."/>
            <person name="Birren B."/>
        </authorList>
    </citation>
    <scope>NUCLEOTIDE SEQUENCE [LARGE SCALE GENOMIC DNA]</scope>
    <source>
        <strain evidence="2 3">BCC8398</strain>
    </source>
</reference>
<name>A0A1B9GWF9_9TREE</name>
<evidence type="ECO:0000256" key="1">
    <source>
        <dbReference type="SAM" id="Phobius"/>
    </source>
</evidence>
<proteinExistence type="predicted"/>
<accession>A0A1B9GWF9</accession>
<keyword evidence="3" id="KW-1185">Reference proteome</keyword>
<dbReference type="Pfam" id="PF15159">
    <property type="entry name" value="PIG-Y"/>
    <property type="match status" value="1"/>
</dbReference>